<organism evidence="10 11">
    <name type="scientific">Timema podura</name>
    <name type="common">Walking stick</name>
    <dbReference type="NCBI Taxonomy" id="61482"/>
    <lineage>
        <taxon>Eukaryota</taxon>
        <taxon>Metazoa</taxon>
        <taxon>Ecdysozoa</taxon>
        <taxon>Arthropoda</taxon>
        <taxon>Hexapoda</taxon>
        <taxon>Insecta</taxon>
        <taxon>Pterygota</taxon>
        <taxon>Neoptera</taxon>
        <taxon>Polyneoptera</taxon>
        <taxon>Phasmatodea</taxon>
        <taxon>Timematodea</taxon>
        <taxon>Timematoidea</taxon>
        <taxon>Timematidae</taxon>
        <taxon>Timema</taxon>
    </lineage>
</organism>
<comment type="caution">
    <text evidence="5">Lacks conserved residue(s) required for the propagation of feature annotation.</text>
</comment>
<evidence type="ECO:0000313" key="10">
    <source>
        <dbReference type="EMBL" id="CAG2054867.1"/>
    </source>
</evidence>
<feature type="compositionally biased region" description="Basic and acidic residues" evidence="7">
    <location>
        <begin position="1679"/>
        <end position="1699"/>
    </location>
</feature>
<feature type="region of interest" description="Disordered" evidence="7">
    <location>
        <begin position="918"/>
        <end position="943"/>
    </location>
</feature>
<feature type="compositionally biased region" description="Pro residues" evidence="7">
    <location>
        <begin position="782"/>
        <end position="796"/>
    </location>
</feature>
<evidence type="ECO:0000259" key="8">
    <source>
        <dbReference type="PROSITE" id="PS51016"/>
    </source>
</evidence>
<keyword evidence="6" id="KW-0175">Coiled coil</keyword>
<evidence type="ECO:0000256" key="5">
    <source>
        <dbReference type="PROSITE-ProRule" id="PRU00782"/>
    </source>
</evidence>
<feature type="compositionally biased region" description="Basic and acidic residues" evidence="7">
    <location>
        <begin position="1389"/>
        <end position="1405"/>
    </location>
</feature>
<keyword evidence="1" id="KW-0547">Nucleotide-binding</keyword>
<dbReference type="Gene3D" id="3.10.20.90">
    <property type="entry name" value="Phosphatidylinositol 3-kinase Catalytic Subunit, Chain A, domain 1"/>
    <property type="match status" value="1"/>
</dbReference>
<dbReference type="Pfam" id="PF00612">
    <property type="entry name" value="IQ"/>
    <property type="match status" value="2"/>
</dbReference>
<dbReference type="Gene3D" id="1.20.5.4820">
    <property type="match status" value="1"/>
</dbReference>
<comment type="similarity">
    <text evidence="5">Belongs to the TRAFAC class myosin-kinesin ATPase superfamily. Myosin family.</text>
</comment>
<keyword evidence="5" id="KW-0009">Actin-binding</keyword>
<comment type="caution">
    <text evidence="10">The sequence shown here is derived from an EMBL/GenBank/DDBJ whole genome shotgun (WGS) entry which is preliminary data.</text>
</comment>
<keyword evidence="3 5" id="KW-0518">Myosin</keyword>
<evidence type="ECO:0000256" key="4">
    <source>
        <dbReference type="ARBA" id="ARBA00023175"/>
    </source>
</evidence>
<dbReference type="SMART" id="SM00242">
    <property type="entry name" value="MYSc"/>
    <property type="match status" value="1"/>
</dbReference>
<dbReference type="PANTHER" id="PTHR22692:SF26">
    <property type="entry name" value="SH3 DOMAIN-CONTAINING PROTEIN"/>
    <property type="match status" value="1"/>
</dbReference>
<feature type="region of interest" description="Disordered" evidence="7">
    <location>
        <begin position="1389"/>
        <end position="1540"/>
    </location>
</feature>
<dbReference type="SMART" id="SM00015">
    <property type="entry name" value="IQ"/>
    <property type="match status" value="3"/>
</dbReference>
<evidence type="ECO:0000256" key="1">
    <source>
        <dbReference type="ARBA" id="ARBA00022741"/>
    </source>
</evidence>
<evidence type="ECO:0000256" key="2">
    <source>
        <dbReference type="ARBA" id="ARBA00022840"/>
    </source>
</evidence>
<evidence type="ECO:0000259" key="9">
    <source>
        <dbReference type="PROSITE" id="PS51456"/>
    </source>
</evidence>
<keyword evidence="2" id="KW-0067">ATP-binding</keyword>
<dbReference type="EMBL" id="CAJPIN010001810">
    <property type="protein sequence ID" value="CAG2054867.1"/>
    <property type="molecule type" value="Genomic_DNA"/>
</dbReference>
<evidence type="ECO:0000256" key="3">
    <source>
        <dbReference type="ARBA" id="ARBA00023123"/>
    </source>
</evidence>
<feature type="coiled-coil region" evidence="6">
    <location>
        <begin position="415"/>
        <end position="447"/>
    </location>
</feature>
<dbReference type="InterPro" id="IPR038185">
    <property type="entry name" value="MyTH4_dom_sf"/>
</dbReference>
<evidence type="ECO:0008006" key="12">
    <source>
        <dbReference type="Google" id="ProtNLM"/>
    </source>
</evidence>
<feature type="region of interest" description="Disordered" evidence="7">
    <location>
        <begin position="773"/>
        <end position="830"/>
    </location>
</feature>
<dbReference type="PROSITE" id="PS51016">
    <property type="entry name" value="MYTH4"/>
    <property type="match status" value="1"/>
</dbReference>
<dbReference type="InterPro" id="IPR001609">
    <property type="entry name" value="Myosin_head_motor_dom-like"/>
</dbReference>
<feature type="compositionally biased region" description="Polar residues" evidence="7">
    <location>
        <begin position="1472"/>
        <end position="1488"/>
    </location>
</feature>
<proteinExistence type="inferred from homology"/>
<feature type="domain" description="MyTH4" evidence="8">
    <location>
        <begin position="519"/>
        <end position="668"/>
    </location>
</feature>
<dbReference type="Gene3D" id="1.20.58.530">
    <property type="match status" value="2"/>
</dbReference>
<dbReference type="PROSITE" id="PS51456">
    <property type="entry name" value="MYOSIN_MOTOR"/>
    <property type="match status" value="1"/>
</dbReference>
<evidence type="ECO:0000256" key="6">
    <source>
        <dbReference type="SAM" id="Coils"/>
    </source>
</evidence>
<feature type="compositionally biased region" description="Pro residues" evidence="7">
    <location>
        <begin position="1513"/>
        <end position="1526"/>
    </location>
</feature>
<keyword evidence="4" id="KW-0505">Motor protein</keyword>
<feature type="compositionally biased region" description="Polar residues" evidence="7">
    <location>
        <begin position="1739"/>
        <end position="1751"/>
    </location>
</feature>
<sequence length="1751" mass="197337">MPKYVGPVISYTWMQMAFKRALTMKTTEARNERVFTPLSIDQALDARTKRTASISILDIFGFEDFKENSFEQLCINYANENLQFYFNKHIFKLEQQEYAKEKIEWQTITYTKCHYNHALDELYSRPRMSSMEFGVKHYAGQVWYGVDGFLDKNRDTLRPDVVELLISSKMSMLSKMFQYVRSSHEAVKTINKANGRFVTMKPRTPTVAARFHDSLQQLLDSMTKCNPWFVRCIKPNSEKAPMKFDMPIVLEQLRYTGMLETIRIRKMGYPVRLRFSHFVERYRYLLPQRGKTVQRGTPFRELCRVILDSVAPQSAQGNDYQLGTTRVFLRENLERHLERDRAKILRGAAITLQRHVRGYLARRRYQATKKGALLIQKHVRGWRARTRYNKVRKGVVFAQANFRGKRQRKRYLELKEELKRRSEVEKIARERAKARQQKEEQERASRAVAGVNHLEIPAELAFIFSKLDDWQPVHSERNLVKVVGGVRARSERHHLPHDIDYHAFTKFTNIYFKSHLWGMKREPIKTPFLAKSKDMDYQDSLALFKLILRFMNDNNLSGKKEIALGDYIVNKGIVNEKMRDEIVCQLCNQTWKNDNDANNERGWLLMANCLSVFPPSKTLYKYLLKFVSDHGYNGYKALCQRKLLQSARVESNLARNYPPCLLEWRANRKRVNMALNVQCADGETLTTAVDSWTTSEELASHVVRERGITECSGWTVSLADESSSTDNLSILVKESCGLDYVLDLVAEMELAPAFPVCKNSFLVSGGRVGGARRMGAGEEAPLPSPRRPGVPPPEPPASKQATRKESRELKESNKSGKLRSQSRDHTVEIGLSRKSALNDRYFEDKGRSRSLDNLLESELPPTHKLESLGLSHSRLNDRYHSMEKVSDSQNDVSMILMNAVSNKEYMTKAEALLEENLESVSQRGDSRKATDMNGRSNSSVMLDNLPSDLLTRGGSRQDLTLDFEYPDILSSQTRSEDDKGTSHVRRVRVPSQASDVDQFLDDLFMPVLDGNLDELSDARSLAASLKGGGDKKRKLSDSSVIGADYEVAILTGSAASSIRLTAASALAGVIKGGGGMEAQQTTSRTQATAFSFSPIANMTSPTPVMMSGMMSPPPMMMPTLPLYSQAVCMRVRVEDSVVLHVAVMVTEGEGGEENLGGDSKARGLENKHVHVHERLTSAQTTAGLSFMGSGGAATMPPYFPGGAPVMPDLTGHSLPQTTAGAQGFMPVPIYNMQGMSLPPYSPLQQPSGPAQQPNVDPSLAAYQQSIQQVFLQSAMAQNMQIQQQLLAQNQALQHMLHQQAQPPGPWTCQTFNNFTLVNLLLVSPDPTLLPPKLNMFLHSHSLIGLLFRGVETKSTSCTGLHVMSMSGVPPQMAGLQPAYDSLGRNSKVSFREPENTELWSTEKRQTTPVMPQQQQQQHHPVSSQSPAPPLPPKSRFSSPPQQAQQLYKQETTVKAQVHRSQSPNREFIGSSRKLTPTKTTSHTAFTSVLSELKSRKSSTESSYSFSHKVSSPGVPPPPPPPMPPPPDHGDPSEARPFLDPYGRAKTVRIGKWRWPPPKMENEDSSDSFLQFKLRQHHRKTTPQQQQYNPEFGEPLEGIEWEEFELSESTPPTKEAATRKESRSSRKEFQLEGKDKNAIKSFEVGVSRPSPASIGKLRISSEMRSKLEMVTANHSVRATNKPEKPGVLPIKKDESPQRPVKKLEDNRKLLLEQQLSGRWDTVDSVEMVNSAVSKEERSDVQQTNIVRSQVTL</sequence>
<feature type="non-terminal residue" evidence="10">
    <location>
        <position position="1751"/>
    </location>
</feature>
<keyword evidence="11" id="KW-1185">Reference proteome</keyword>
<feature type="region of interest" description="Disordered" evidence="7">
    <location>
        <begin position="1603"/>
        <end position="1633"/>
    </location>
</feature>
<dbReference type="Gene3D" id="1.20.5.190">
    <property type="match status" value="1"/>
</dbReference>
<dbReference type="InterPro" id="IPR036961">
    <property type="entry name" value="Kinesin_motor_dom_sf"/>
</dbReference>
<feature type="compositionally biased region" description="Basic and acidic residues" evidence="7">
    <location>
        <begin position="802"/>
        <end position="814"/>
    </location>
</feature>
<dbReference type="InterPro" id="IPR000048">
    <property type="entry name" value="IQ_motif_EF-hand-BS"/>
</dbReference>
<dbReference type="Gene3D" id="3.40.850.10">
    <property type="entry name" value="Kinesin motor domain"/>
    <property type="match status" value="2"/>
</dbReference>
<feature type="compositionally biased region" description="Low complexity" evidence="7">
    <location>
        <begin position="1406"/>
        <end position="1425"/>
    </location>
</feature>
<name>A0ABN7NMW8_TIMPD</name>
<feature type="compositionally biased region" description="Basic and acidic residues" evidence="7">
    <location>
        <begin position="1615"/>
        <end position="1633"/>
    </location>
</feature>
<dbReference type="SUPFAM" id="SSF52540">
    <property type="entry name" value="P-loop containing nucleoside triphosphate hydrolases"/>
    <property type="match status" value="1"/>
</dbReference>
<dbReference type="SMART" id="SM00139">
    <property type="entry name" value="MyTH4"/>
    <property type="match status" value="1"/>
</dbReference>
<feature type="region of interest" description="Disordered" evidence="7">
    <location>
        <begin position="1678"/>
        <end position="1699"/>
    </location>
</feature>
<gene>
    <name evidence="10" type="ORF">TPAB3V08_LOCUS1883</name>
</gene>
<dbReference type="InterPro" id="IPR000857">
    <property type="entry name" value="MyTH4_dom"/>
</dbReference>
<evidence type="ECO:0000256" key="7">
    <source>
        <dbReference type="SAM" id="MobiDB-lite"/>
    </source>
</evidence>
<dbReference type="Pfam" id="PF00784">
    <property type="entry name" value="MyTH4"/>
    <property type="match status" value="1"/>
</dbReference>
<feature type="region of interest" description="Disordered" evidence="7">
    <location>
        <begin position="1732"/>
        <end position="1751"/>
    </location>
</feature>
<dbReference type="Gene3D" id="1.25.40.530">
    <property type="entry name" value="MyTH4 domain"/>
    <property type="match status" value="2"/>
</dbReference>
<accession>A0ABN7NMW8</accession>
<feature type="region of interest" description="Actin-binding" evidence="5">
    <location>
        <begin position="215"/>
        <end position="237"/>
    </location>
</feature>
<dbReference type="Pfam" id="PF00063">
    <property type="entry name" value="Myosin_head"/>
    <property type="match status" value="2"/>
</dbReference>
<dbReference type="PROSITE" id="PS50096">
    <property type="entry name" value="IQ"/>
    <property type="match status" value="3"/>
</dbReference>
<dbReference type="PANTHER" id="PTHR22692">
    <property type="entry name" value="MYOSIN VII, XV"/>
    <property type="match status" value="1"/>
</dbReference>
<feature type="domain" description="Myosin motor" evidence="9">
    <location>
        <begin position="1"/>
        <end position="342"/>
    </location>
</feature>
<reference evidence="10" key="1">
    <citation type="submission" date="2021-03" db="EMBL/GenBank/DDBJ databases">
        <authorList>
            <person name="Tran Van P."/>
        </authorList>
    </citation>
    <scope>NUCLEOTIDE SEQUENCE</scope>
</reference>
<feature type="compositionally biased region" description="Polar residues" evidence="7">
    <location>
        <begin position="1435"/>
        <end position="1464"/>
    </location>
</feature>
<evidence type="ECO:0000313" key="11">
    <source>
        <dbReference type="Proteomes" id="UP001153148"/>
    </source>
</evidence>
<dbReference type="Proteomes" id="UP001153148">
    <property type="component" value="Unassembled WGS sequence"/>
</dbReference>
<protein>
    <recommendedName>
        <fullName evidence="12">Unconventional myosin-XV</fullName>
    </recommendedName>
</protein>
<dbReference type="InterPro" id="IPR051567">
    <property type="entry name" value="Unconventional_Myosin_ATPase"/>
</dbReference>
<dbReference type="InterPro" id="IPR027417">
    <property type="entry name" value="P-loop_NTPase"/>
</dbReference>